<dbReference type="RefSeq" id="WP_218878468.1">
    <property type="nucleotide sequence ID" value="NZ_JACBYV010000001.1"/>
</dbReference>
<feature type="binding site" evidence="2">
    <location>
        <position position="202"/>
    </location>
    <ligand>
        <name>substrate</name>
    </ligand>
</feature>
<dbReference type="EMBL" id="JACBYV010000001">
    <property type="protein sequence ID" value="NYH73121.1"/>
    <property type="molecule type" value="Genomic_DNA"/>
</dbReference>
<dbReference type="Proteomes" id="UP000578688">
    <property type="component" value="Unassembled WGS sequence"/>
</dbReference>
<dbReference type="AlphaFoldDB" id="A0A7Y9XKM2"/>
<evidence type="ECO:0000256" key="2">
    <source>
        <dbReference type="PIRSR" id="PIRSR006487-1"/>
    </source>
</evidence>
<dbReference type="InterPro" id="IPR027266">
    <property type="entry name" value="TrmE/GcvT-like"/>
</dbReference>
<dbReference type="InterPro" id="IPR029043">
    <property type="entry name" value="GcvT/YgfZ_C"/>
</dbReference>
<dbReference type="PANTHER" id="PTHR43757">
    <property type="entry name" value="AMINOMETHYLTRANSFERASE"/>
    <property type="match status" value="1"/>
</dbReference>
<dbReference type="GO" id="GO:0008483">
    <property type="term" value="F:transaminase activity"/>
    <property type="evidence" value="ECO:0007669"/>
    <property type="project" value="UniProtKB-KW"/>
</dbReference>
<dbReference type="GO" id="GO:0032259">
    <property type="term" value="P:methylation"/>
    <property type="evidence" value="ECO:0007669"/>
    <property type="project" value="UniProtKB-KW"/>
</dbReference>
<name>A0A7Y9XKM2_9GAMM</name>
<comment type="caution">
    <text evidence="4">The sequence shown here is derived from an EMBL/GenBank/DDBJ whole genome shotgun (WGS) entry which is preliminary data.</text>
</comment>
<feature type="domain" description="GCVT N-terminal" evidence="3">
    <location>
        <begin position="58"/>
        <end position="243"/>
    </location>
</feature>
<dbReference type="GO" id="GO:0008168">
    <property type="term" value="F:methyltransferase activity"/>
    <property type="evidence" value="ECO:0007669"/>
    <property type="project" value="UniProtKB-KW"/>
</dbReference>
<sequence>MKNNPIPHSPYMPFDPAVELYSSSYGHLTPWEFSGWKNESMSWKTGCYLHAGLNPNFRKRIKGPDAMRLIQDACINDFTRFSIGASKHGVMCNELGNTMAEGMILRIAEDEFEFIGHGPYVDYLVESSSYRLKSQDVDSDTFLFQIAGPRSLEVVEALTGENLRDLEFLWHRPSRLRIAELSDRTIDIRVYRLGVSRTLAYEVHGDIRDAQTVYKAIMKAGEDFGIERLGMQGYGLNHTEGGFAQSFIHYLHAWTEDDVFMNFLSHQSMNNSSRLPGSAGQDISKRYANPYELGIGHLITFDHSFRGREALECIARNPKRKIVTLEWDRNDVIEIYASQFRDGADIQFMDFAANPIWQGYMSLNFADDILSGDKIIGISSGRMFSYYYKKMISLGIMDIDHANLGESVEVLWGDPGSRQKRIRAVVSRFPYIDLPFNRNIDTSRLSSAG</sequence>
<dbReference type="Pfam" id="PF01571">
    <property type="entry name" value="GCV_T"/>
    <property type="match status" value="1"/>
</dbReference>
<reference evidence="4 5" key="1">
    <citation type="submission" date="2020-07" db="EMBL/GenBank/DDBJ databases">
        <title>Genomic analyses of the natural microbiome of Caenorhabditis elegans.</title>
        <authorList>
            <person name="Samuel B."/>
        </authorList>
    </citation>
    <scope>NUCLEOTIDE SEQUENCE [LARGE SCALE GENOMIC DNA]</scope>
    <source>
        <strain evidence="4 5">BIGb0408</strain>
    </source>
</reference>
<keyword evidence="4" id="KW-0808">Transferase</keyword>
<dbReference type="InterPro" id="IPR028896">
    <property type="entry name" value="GcvT/YgfZ/DmdA"/>
</dbReference>
<keyword evidence="5" id="KW-1185">Reference proteome</keyword>
<dbReference type="SUPFAM" id="SSF101790">
    <property type="entry name" value="Aminomethyltransferase beta-barrel domain"/>
    <property type="match status" value="1"/>
</dbReference>
<keyword evidence="1" id="KW-0032">Aminotransferase</keyword>
<organism evidence="4 5">
    <name type="scientific">Phytopseudomonas flavescens</name>
    <dbReference type="NCBI Taxonomy" id="29435"/>
    <lineage>
        <taxon>Bacteria</taxon>
        <taxon>Pseudomonadati</taxon>
        <taxon>Pseudomonadota</taxon>
        <taxon>Gammaproteobacteria</taxon>
        <taxon>Pseudomonadales</taxon>
        <taxon>Pseudomonadaceae</taxon>
        <taxon>Phytopseudomonas</taxon>
    </lineage>
</organism>
<evidence type="ECO:0000256" key="1">
    <source>
        <dbReference type="ARBA" id="ARBA00022576"/>
    </source>
</evidence>
<evidence type="ECO:0000313" key="5">
    <source>
        <dbReference type="Proteomes" id="UP000578688"/>
    </source>
</evidence>
<protein>
    <submittedName>
        <fullName evidence="4">Glycine cleavage system aminomethyltransferase T</fullName>
    </submittedName>
</protein>
<dbReference type="PANTHER" id="PTHR43757:SF2">
    <property type="entry name" value="AMINOMETHYLTRANSFERASE, MITOCHONDRIAL"/>
    <property type="match status" value="1"/>
</dbReference>
<dbReference type="PIRSF" id="PIRSF006487">
    <property type="entry name" value="GcvT"/>
    <property type="match status" value="1"/>
</dbReference>
<dbReference type="InterPro" id="IPR006222">
    <property type="entry name" value="GCVT_N"/>
</dbReference>
<dbReference type="SUPFAM" id="SSF103025">
    <property type="entry name" value="Folate-binding domain"/>
    <property type="match status" value="1"/>
</dbReference>
<evidence type="ECO:0000313" key="4">
    <source>
        <dbReference type="EMBL" id="NYH73121.1"/>
    </source>
</evidence>
<dbReference type="Gene3D" id="3.30.1360.120">
    <property type="entry name" value="Probable tRNA modification gtpase trme, domain 1"/>
    <property type="match status" value="1"/>
</dbReference>
<evidence type="ECO:0000259" key="3">
    <source>
        <dbReference type="Pfam" id="PF01571"/>
    </source>
</evidence>
<proteinExistence type="predicted"/>
<accession>A0A7Y9XKM2</accession>
<gene>
    <name evidence="4" type="ORF">FHR27_001731</name>
</gene>
<keyword evidence="4" id="KW-0489">Methyltransferase</keyword>